<dbReference type="Pfam" id="PF21205">
    <property type="entry name" value="Rep3_C"/>
    <property type="match status" value="1"/>
</dbReference>
<evidence type="ECO:0000313" key="4">
    <source>
        <dbReference type="Proteomes" id="UP000831390"/>
    </source>
</evidence>
<evidence type="ECO:0000259" key="2">
    <source>
        <dbReference type="Pfam" id="PF01051"/>
    </source>
</evidence>
<dbReference type="Gene3D" id="1.10.10.10">
    <property type="entry name" value="Winged helix-like DNA-binding domain superfamily/Winged helix DNA-binding domain"/>
    <property type="match status" value="2"/>
</dbReference>
<reference evidence="3 4" key="1">
    <citation type="submission" date="2022-03" db="EMBL/GenBank/DDBJ databases">
        <title>Hymenobactersp. isolated from the air.</title>
        <authorList>
            <person name="Won M."/>
            <person name="Kwon S.-W."/>
        </authorList>
    </citation>
    <scope>NUCLEOTIDE SEQUENCE [LARGE SCALE GENOMIC DNA]</scope>
    <source>
        <strain evidence="3 4">KACC 22596</strain>
        <plasmid evidence="3 4">unnamed1</plasmid>
    </source>
</reference>
<dbReference type="InterPro" id="IPR036390">
    <property type="entry name" value="WH_DNA-bd_sf"/>
</dbReference>
<geneLocation type="plasmid" evidence="3 4">
    <name>unnamed1</name>
</geneLocation>
<protein>
    <submittedName>
        <fullName evidence="3">Replication initiation protein</fullName>
    </submittedName>
</protein>
<proteinExistence type="inferred from homology"/>
<name>A0ABY4BF94_9BACT</name>
<comment type="similarity">
    <text evidence="1">Belongs to the initiator RepB protein family.</text>
</comment>
<evidence type="ECO:0000256" key="1">
    <source>
        <dbReference type="ARBA" id="ARBA00038283"/>
    </source>
</evidence>
<accession>A0ABY4BF94</accession>
<gene>
    <name evidence="3" type="ORF">MTP16_23455</name>
</gene>
<dbReference type="SUPFAM" id="SSF46785">
    <property type="entry name" value="Winged helix' DNA-binding domain"/>
    <property type="match status" value="2"/>
</dbReference>
<feature type="domain" description="Initiator Rep protein WH1" evidence="2">
    <location>
        <begin position="12"/>
        <end position="164"/>
    </location>
</feature>
<dbReference type="Pfam" id="PF01051">
    <property type="entry name" value="Rep3_N"/>
    <property type="match status" value="1"/>
</dbReference>
<dbReference type="EMBL" id="CP094535">
    <property type="protein sequence ID" value="UOE36448.1"/>
    <property type="molecule type" value="Genomic_DNA"/>
</dbReference>
<organism evidence="3 4">
    <name type="scientific">Hymenobacter monticola</name>
    <dbReference type="NCBI Taxonomy" id="1705399"/>
    <lineage>
        <taxon>Bacteria</taxon>
        <taxon>Pseudomonadati</taxon>
        <taxon>Bacteroidota</taxon>
        <taxon>Cytophagia</taxon>
        <taxon>Cytophagales</taxon>
        <taxon>Hymenobacteraceae</taxon>
        <taxon>Hymenobacter</taxon>
    </lineage>
</organism>
<evidence type="ECO:0000313" key="3">
    <source>
        <dbReference type="EMBL" id="UOE36448.1"/>
    </source>
</evidence>
<dbReference type="InterPro" id="IPR000525">
    <property type="entry name" value="Initiator_Rep_WH1"/>
</dbReference>
<keyword evidence="4" id="KW-1185">Reference proteome</keyword>
<dbReference type="Proteomes" id="UP000831390">
    <property type="component" value="Plasmid unnamed1"/>
</dbReference>
<keyword evidence="3" id="KW-0614">Plasmid</keyword>
<dbReference type="RefSeq" id="WP_243520324.1">
    <property type="nucleotide sequence ID" value="NZ_CP094535.1"/>
</dbReference>
<dbReference type="InterPro" id="IPR036388">
    <property type="entry name" value="WH-like_DNA-bd_sf"/>
</dbReference>
<sequence>MKTPPKQNADKIVAQHNALVNARFSFVPLQMRLFLALLSRISLDDTEFKEHIIPVSELLFERHGGSAYQQIDEMCDDITSFKLYIEILEDGTRKRRRRPKYDYIPLMAKAGYDGDLGGIVAAFNPLIMPYLLQLRESGNFTLADLDELRKLKSPSSVRIYWLLKEYSDFGQRTVTPEQLRFMLDIAENEYPRFSNFKARVLDRAQLELARTDMPFTYELERQNQLVQRIKFLFGYETANTDTNGADEGQETKLIENTELSQHSESAEKVSSDEPTWIQALRLIGVSLRSIKQITKQLEEKEYPLEYVDFVLSRIGKQHQLGKVKKPAGAVYKALVEKYLLEEYLAEQKAAKAIPVKKLVATAKLKAPLHEEVAFPLREVREMYENPGPFLKRQLQEPTFELHLEAIYLSQGFVLVHRNGEDWLIKSGSPLIS</sequence>